<dbReference type="InterPro" id="IPR003660">
    <property type="entry name" value="HAMP_dom"/>
</dbReference>
<dbReference type="Pfam" id="PF02518">
    <property type="entry name" value="HATPase_c"/>
    <property type="match status" value="1"/>
</dbReference>
<evidence type="ECO:0000256" key="14">
    <source>
        <dbReference type="ARBA" id="ARBA00023136"/>
    </source>
</evidence>
<protein>
    <recommendedName>
        <fullName evidence="4">Signal transduction histidine-protein kinase ArlS</fullName>
        <ecNumber evidence="3">2.7.13.3</ecNumber>
    </recommendedName>
</protein>
<gene>
    <name evidence="19" type="ORF">ACFQRG_03345</name>
</gene>
<dbReference type="SMART" id="SM00388">
    <property type="entry name" value="HisKA"/>
    <property type="match status" value="1"/>
</dbReference>
<dbReference type="SMART" id="SM00304">
    <property type="entry name" value="HAMP"/>
    <property type="match status" value="1"/>
</dbReference>
<dbReference type="InterPro" id="IPR041610">
    <property type="entry name" value="ArlS_N"/>
</dbReference>
<accession>A0ABW2PRG2</accession>
<dbReference type="SMART" id="SM00387">
    <property type="entry name" value="HATPase_c"/>
    <property type="match status" value="1"/>
</dbReference>
<keyword evidence="6" id="KW-0597">Phosphoprotein</keyword>
<evidence type="ECO:0000256" key="3">
    <source>
        <dbReference type="ARBA" id="ARBA00012438"/>
    </source>
</evidence>
<keyword evidence="12 16" id="KW-1133">Transmembrane helix</keyword>
<dbReference type="InterPro" id="IPR003594">
    <property type="entry name" value="HATPase_dom"/>
</dbReference>
<feature type="domain" description="Histidine kinase" evidence="17">
    <location>
        <begin position="244"/>
        <end position="452"/>
    </location>
</feature>
<dbReference type="InterPro" id="IPR036890">
    <property type="entry name" value="HATPase_C_sf"/>
</dbReference>
<evidence type="ECO:0000256" key="11">
    <source>
        <dbReference type="ARBA" id="ARBA00022840"/>
    </source>
</evidence>
<dbReference type="Gene3D" id="3.30.565.10">
    <property type="entry name" value="Histidine kinase-like ATPase, C-terminal domain"/>
    <property type="match status" value="1"/>
</dbReference>
<keyword evidence="11 19" id="KW-0067">ATP-binding</keyword>
<keyword evidence="8 16" id="KW-0812">Transmembrane</keyword>
<feature type="transmembrane region" description="Helical" evidence="16">
    <location>
        <begin position="157"/>
        <end position="180"/>
    </location>
</feature>
<sequence length="452" mass="51384">MKLRSKIYLFSTGILFIILLLTNIAIYFLYVHSAIDKEEDILSNQANIIFENLPPSKLNDSDSNALKPYKINDGMVRYINKDGKVIHQVMDDDDFEHIHPVVVNDEEKKQMTADDHQIFIARYPVKIGNDDDDDHGEVIGTLELAVKLDNVYEDSSLLLTILVITSLIALILSLIGGKLLSNLLLKPISLLSQTMKATQESGQFKKIKMNNPSKDELYQLAVTFNKMMDQLEENFEKQKQFVSDASHELKTPLTVIESYAKLLKRWGAEDPDVRQESIEAIYSESIRMKELTHQMLDLASSEKQKSLQIETFDLVPFCKQLARTLETVNHREIWVQSDQDQVRVNWDPQKLKQVLMILLDNALKYSEKPVGIILKEQHGRIALTVKDEGIGISEENQKNIFERFYRVDPSRQRGSGGTGLGLSIAKAIVEQHEGDIEVKSQIGKGTAITIFL</sequence>
<dbReference type="GO" id="GO:0005524">
    <property type="term" value="F:ATP binding"/>
    <property type="evidence" value="ECO:0007669"/>
    <property type="project" value="UniProtKB-KW"/>
</dbReference>
<evidence type="ECO:0000313" key="19">
    <source>
        <dbReference type="EMBL" id="MFC7392006.1"/>
    </source>
</evidence>
<dbReference type="PRINTS" id="PR00344">
    <property type="entry name" value="BCTRLSENSOR"/>
</dbReference>
<feature type="coiled-coil region" evidence="15">
    <location>
        <begin position="214"/>
        <end position="248"/>
    </location>
</feature>
<dbReference type="InterPro" id="IPR003661">
    <property type="entry name" value="HisK_dim/P_dom"/>
</dbReference>
<keyword evidence="20" id="KW-1185">Reference proteome</keyword>
<dbReference type="Pfam" id="PF00512">
    <property type="entry name" value="HisKA"/>
    <property type="match status" value="1"/>
</dbReference>
<dbReference type="RefSeq" id="WP_380963588.1">
    <property type="nucleotide sequence ID" value="NZ_JBHTCO010000004.1"/>
</dbReference>
<comment type="subcellular location">
    <subcellularLocation>
        <location evidence="2">Cell membrane</location>
        <topology evidence="2">Multi-pass membrane protein</topology>
    </subcellularLocation>
</comment>
<dbReference type="Pfam" id="PF18719">
    <property type="entry name" value="ArlS_N"/>
    <property type="match status" value="1"/>
</dbReference>
<evidence type="ECO:0000313" key="20">
    <source>
        <dbReference type="Proteomes" id="UP001596505"/>
    </source>
</evidence>
<keyword evidence="7" id="KW-0808">Transferase</keyword>
<name>A0ABW2PRG2_9BACL</name>
<evidence type="ECO:0000256" key="2">
    <source>
        <dbReference type="ARBA" id="ARBA00004651"/>
    </source>
</evidence>
<evidence type="ECO:0000256" key="10">
    <source>
        <dbReference type="ARBA" id="ARBA00022777"/>
    </source>
</evidence>
<keyword evidence="15" id="KW-0175">Coiled coil</keyword>
<dbReference type="CDD" id="cd00082">
    <property type="entry name" value="HisKA"/>
    <property type="match status" value="1"/>
</dbReference>
<dbReference type="PANTHER" id="PTHR45528:SF1">
    <property type="entry name" value="SENSOR HISTIDINE KINASE CPXA"/>
    <property type="match status" value="1"/>
</dbReference>
<dbReference type="PANTHER" id="PTHR45528">
    <property type="entry name" value="SENSOR HISTIDINE KINASE CPXA"/>
    <property type="match status" value="1"/>
</dbReference>
<keyword evidence="14 16" id="KW-0472">Membrane</keyword>
<dbReference type="PROSITE" id="PS50885">
    <property type="entry name" value="HAMP"/>
    <property type="match status" value="1"/>
</dbReference>
<dbReference type="InterPro" id="IPR004358">
    <property type="entry name" value="Sig_transdc_His_kin-like_C"/>
</dbReference>
<keyword evidence="10" id="KW-0418">Kinase</keyword>
<dbReference type="SUPFAM" id="SSF55874">
    <property type="entry name" value="ATPase domain of HSP90 chaperone/DNA topoisomerase II/histidine kinase"/>
    <property type="match status" value="1"/>
</dbReference>
<evidence type="ECO:0000256" key="4">
    <source>
        <dbReference type="ARBA" id="ARBA00015735"/>
    </source>
</evidence>
<evidence type="ECO:0000259" key="17">
    <source>
        <dbReference type="PROSITE" id="PS50109"/>
    </source>
</evidence>
<evidence type="ECO:0000256" key="6">
    <source>
        <dbReference type="ARBA" id="ARBA00022553"/>
    </source>
</evidence>
<dbReference type="InterPro" id="IPR050398">
    <property type="entry name" value="HssS/ArlS-like"/>
</dbReference>
<evidence type="ECO:0000256" key="12">
    <source>
        <dbReference type="ARBA" id="ARBA00022989"/>
    </source>
</evidence>
<reference evidence="20" key="1">
    <citation type="journal article" date="2019" name="Int. J. Syst. Evol. Microbiol.">
        <title>The Global Catalogue of Microorganisms (GCM) 10K type strain sequencing project: providing services to taxonomists for standard genome sequencing and annotation.</title>
        <authorList>
            <consortium name="The Broad Institute Genomics Platform"/>
            <consortium name="The Broad Institute Genome Sequencing Center for Infectious Disease"/>
            <person name="Wu L."/>
            <person name="Ma J."/>
        </authorList>
    </citation>
    <scope>NUCLEOTIDE SEQUENCE [LARGE SCALE GENOMIC DNA]</scope>
    <source>
        <strain evidence="20">CGMCC 1.16305</strain>
    </source>
</reference>
<dbReference type="Proteomes" id="UP001596505">
    <property type="component" value="Unassembled WGS sequence"/>
</dbReference>
<evidence type="ECO:0000256" key="15">
    <source>
        <dbReference type="SAM" id="Coils"/>
    </source>
</evidence>
<proteinExistence type="predicted"/>
<keyword evidence="5" id="KW-1003">Cell membrane</keyword>
<dbReference type="PROSITE" id="PS50109">
    <property type="entry name" value="HIS_KIN"/>
    <property type="match status" value="1"/>
</dbReference>
<evidence type="ECO:0000256" key="9">
    <source>
        <dbReference type="ARBA" id="ARBA00022741"/>
    </source>
</evidence>
<dbReference type="InterPro" id="IPR036097">
    <property type="entry name" value="HisK_dim/P_sf"/>
</dbReference>
<dbReference type="CDD" id="cd00075">
    <property type="entry name" value="HATPase"/>
    <property type="match status" value="1"/>
</dbReference>
<comment type="catalytic activity">
    <reaction evidence="1">
        <text>ATP + protein L-histidine = ADP + protein N-phospho-L-histidine.</text>
        <dbReference type="EC" id="2.7.13.3"/>
    </reaction>
</comment>
<evidence type="ECO:0000256" key="13">
    <source>
        <dbReference type="ARBA" id="ARBA00023012"/>
    </source>
</evidence>
<feature type="domain" description="HAMP" evidence="18">
    <location>
        <begin position="182"/>
        <end position="236"/>
    </location>
</feature>
<dbReference type="EC" id="2.7.13.3" evidence="3"/>
<keyword evidence="9" id="KW-0547">Nucleotide-binding</keyword>
<dbReference type="Gene3D" id="6.10.340.10">
    <property type="match status" value="1"/>
</dbReference>
<keyword evidence="13" id="KW-0902">Two-component regulatory system</keyword>
<comment type="caution">
    <text evidence="19">The sequence shown here is derived from an EMBL/GenBank/DDBJ whole genome shotgun (WGS) entry which is preliminary data.</text>
</comment>
<dbReference type="SUPFAM" id="SSF47384">
    <property type="entry name" value="Homodimeric domain of signal transducing histidine kinase"/>
    <property type="match status" value="1"/>
</dbReference>
<evidence type="ECO:0000256" key="5">
    <source>
        <dbReference type="ARBA" id="ARBA00022475"/>
    </source>
</evidence>
<evidence type="ECO:0000256" key="7">
    <source>
        <dbReference type="ARBA" id="ARBA00022679"/>
    </source>
</evidence>
<dbReference type="EMBL" id="JBHTCO010000004">
    <property type="protein sequence ID" value="MFC7392006.1"/>
    <property type="molecule type" value="Genomic_DNA"/>
</dbReference>
<dbReference type="InterPro" id="IPR005467">
    <property type="entry name" value="His_kinase_dom"/>
</dbReference>
<evidence type="ECO:0000256" key="8">
    <source>
        <dbReference type="ARBA" id="ARBA00022692"/>
    </source>
</evidence>
<evidence type="ECO:0000256" key="16">
    <source>
        <dbReference type="SAM" id="Phobius"/>
    </source>
</evidence>
<feature type="transmembrane region" description="Helical" evidence="16">
    <location>
        <begin position="7"/>
        <end position="30"/>
    </location>
</feature>
<dbReference type="Pfam" id="PF00672">
    <property type="entry name" value="HAMP"/>
    <property type="match status" value="1"/>
</dbReference>
<evidence type="ECO:0000256" key="1">
    <source>
        <dbReference type="ARBA" id="ARBA00000085"/>
    </source>
</evidence>
<evidence type="ECO:0000259" key="18">
    <source>
        <dbReference type="PROSITE" id="PS50885"/>
    </source>
</evidence>
<dbReference type="CDD" id="cd06225">
    <property type="entry name" value="HAMP"/>
    <property type="match status" value="1"/>
</dbReference>
<organism evidence="19 20">
    <name type="scientific">Scopulibacillus cellulosilyticus</name>
    <dbReference type="NCBI Taxonomy" id="2665665"/>
    <lineage>
        <taxon>Bacteria</taxon>
        <taxon>Bacillati</taxon>
        <taxon>Bacillota</taxon>
        <taxon>Bacilli</taxon>
        <taxon>Bacillales</taxon>
        <taxon>Sporolactobacillaceae</taxon>
        <taxon>Scopulibacillus</taxon>
    </lineage>
</organism>
<dbReference type="Gene3D" id="1.10.287.130">
    <property type="match status" value="1"/>
</dbReference>